<dbReference type="Proteomes" id="UP001050975">
    <property type="component" value="Unassembled WGS sequence"/>
</dbReference>
<evidence type="ECO:0000313" key="1">
    <source>
        <dbReference type="EMBL" id="GET36137.1"/>
    </source>
</evidence>
<reference evidence="1" key="1">
    <citation type="submission" date="2019-10" db="EMBL/GenBank/DDBJ databases">
        <title>Draft genome sequece of Microseira wollei NIES-4236.</title>
        <authorList>
            <person name="Yamaguchi H."/>
            <person name="Suzuki S."/>
            <person name="Kawachi M."/>
        </authorList>
    </citation>
    <scope>NUCLEOTIDE SEQUENCE</scope>
    <source>
        <strain evidence="1">NIES-4236</strain>
    </source>
</reference>
<organism evidence="1 2">
    <name type="scientific">Microseira wollei NIES-4236</name>
    <dbReference type="NCBI Taxonomy" id="2530354"/>
    <lineage>
        <taxon>Bacteria</taxon>
        <taxon>Bacillati</taxon>
        <taxon>Cyanobacteriota</taxon>
        <taxon>Cyanophyceae</taxon>
        <taxon>Oscillatoriophycideae</taxon>
        <taxon>Aerosakkonematales</taxon>
        <taxon>Aerosakkonemataceae</taxon>
        <taxon>Microseira</taxon>
    </lineage>
</organism>
<dbReference type="AlphaFoldDB" id="A0AAV3X0F7"/>
<comment type="caution">
    <text evidence="1">The sequence shown here is derived from an EMBL/GenBank/DDBJ whole genome shotgun (WGS) entry which is preliminary data.</text>
</comment>
<gene>
    <name evidence="1" type="ORF">MiSe_08850</name>
</gene>
<sequence>MGRRRILKSDIHEVETGFIEETRFLLCIGQLMKSIFKVLSFLGEVVCVYALYDEGEMGGDLRFLQATRLYGDLEASTAVRMQS</sequence>
<accession>A0AAV3X0F7</accession>
<keyword evidence="2" id="KW-1185">Reference proteome</keyword>
<protein>
    <submittedName>
        <fullName evidence="1">Uncharacterized protein</fullName>
    </submittedName>
</protein>
<proteinExistence type="predicted"/>
<evidence type="ECO:0000313" key="2">
    <source>
        <dbReference type="Proteomes" id="UP001050975"/>
    </source>
</evidence>
<dbReference type="EMBL" id="BLAY01000009">
    <property type="protein sequence ID" value="GET36137.1"/>
    <property type="molecule type" value="Genomic_DNA"/>
</dbReference>
<name>A0AAV3X0F7_9CYAN</name>
<dbReference type="RefSeq" id="WP_226575301.1">
    <property type="nucleotide sequence ID" value="NZ_BLAY01000009.1"/>
</dbReference>